<dbReference type="Proteomes" id="UP000011014">
    <property type="component" value="Unassembled WGS sequence"/>
</dbReference>
<sequence length="406" mass="45871">MFRKRLLSLFSASSRRLGVSESNCSNWASIHEARSMLIKNLTGEPTAANMNGTSEPISPADSKFSTKVPLSDTSFPLRLKYRTHAGGVRIGRILEDLDTLAGIASYKHNLSLAVDGKVPLSIVTACVDEISFFPEYFEHSARNDDLILNGEVVWVGRSSMDVLCSLENDKGQPLVQSHFIMVARCPQTARAAPVVPLKPETEAEIRNYELAEKLNKYRKKADNLNVFKLRPTEEEMSQIHDNYLQTADQKHELGSRSLPDNSVWMKNTKLKSILICQPESRNIHNKIFGGWLMRQSLELAWSVACTVSNGKHRIIFIDDILFKAPVEIGSILFLHSQVIYSEGNKFQVRVRVEKREHTNINGPGVFTNEMQLTFEAEDDVPKVMPETYAESILFLSGRRHFKLHNK</sequence>
<evidence type="ECO:0000256" key="2">
    <source>
        <dbReference type="ARBA" id="ARBA00022737"/>
    </source>
</evidence>
<dbReference type="CDD" id="cd03442">
    <property type="entry name" value="BFIT_BACH"/>
    <property type="match status" value="2"/>
</dbReference>
<proteinExistence type="inferred from homology"/>
<keyword evidence="4" id="KW-0809">Transit peptide</keyword>
<dbReference type="GO" id="GO:0006637">
    <property type="term" value="P:acyl-CoA metabolic process"/>
    <property type="evidence" value="ECO:0007669"/>
    <property type="project" value="TreeGrafter"/>
</dbReference>
<dbReference type="InterPro" id="IPR033120">
    <property type="entry name" value="HOTDOG_ACOT"/>
</dbReference>
<feature type="domain" description="HotDog ACOT-type" evidence="5">
    <location>
        <begin position="64"/>
        <end position="187"/>
    </location>
</feature>
<name>E4Y806_OIKDI</name>
<dbReference type="GO" id="GO:0047617">
    <property type="term" value="F:fatty acyl-CoA hydrolase activity"/>
    <property type="evidence" value="ECO:0007669"/>
    <property type="project" value="TreeGrafter"/>
</dbReference>
<evidence type="ECO:0000259" key="5">
    <source>
        <dbReference type="PROSITE" id="PS51770"/>
    </source>
</evidence>
<protein>
    <recommendedName>
        <fullName evidence="5">HotDog ACOT-type domain-containing protein</fullName>
    </recommendedName>
</protein>
<evidence type="ECO:0000256" key="1">
    <source>
        <dbReference type="ARBA" id="ARBA00010458"/>
    </source>
</evidence>
<evidence type="ECO:0000256" key="3">
    <source>
        <dbReference type="ARBA" id="ARBA00022801"/>
    </source>
</evidence>
<keyword evidence="2" id="KW-0677">Repeat</keyword>
<organism evidence="6">
    <name type="scientific">Oikopleura dioica</name>
    <name type="common">Tunicate</name>
    <dbReference type="NCBI Taxonomy" id="34765"/>
    <lineage>
        <taxon>Eukaryota</taxon>
        <taxon>Metazoa</taxon>
        <taxon>Chordata</taxon>
        <taxon>Tunicata</taxon>
        <taxon>Appendicularia</taxon>
        <taxon>Copelata</taxon>
        <taxon>Oikopleuridae</taxon>
        <taxon>Oikopleura</taxon>
    </lineage>
</organism>
<dbReference type="GO" id="GO:0005739">
    <property type="term" value="C:mitochondrion"/>
    <property type="evidence" value="ECO:0007669"/>
    <property type="project" value="TreeGrafter"/>
</dbReference>
<keyword evidence="3" id="KW-0378">Hydrolase</keyword>
<dbReference type="PANTHER" id="PTHR12655:SF0">
    <property type="entry name" value="ACYL-COENZYME A THIOESTERASE 9, MITOCHONDRIAL"/>
    <property type="match status" value="1"/>
</dbReference>
<accession>E4Y806</accession>
<dbReference type="InterPro" id="IPR029069">
    <property type="entry name" value="HotDog_dom_sf"/>
</dbReference>
<dbReference type="EMBL" id="FN654316">
    <property type="protein sequence ID" value="CBY31756.1"/>
    <property type="molecule type" value="Genomic_DNA"/>
</dbReference>
<evidence type="ECO:0000256" key="4">
    <source>
        <dbReference type="ARBA" id="ARBA00022946"/>
    </source>
</evidence>
<dbReference type="PANTHER" id="PTHR12655">
    <property type="entry name" value="ACYL-COA THIOESTERASE"/>
    <property type="match status" value="1"/>
</dbReference>
<dbReference type="PROSITE" id="PS51770">
    <property type="entry name" value="HOTDOG_ACOT"/>
    <property type="match status" value="2"/>
</dbReference>
<dbReference type="Gene3D" id="3.10.129.10">
    <property type="entry name" value="Hotdog Thioesterase"/>
    <property type="match status" value="2"/>
</dbReference>
<dbReference type="SUPFAM" id="SSF54637">
    <property type="entry name" value="Thioesterase/thiol ester dehydrase-isomerase"/>
    <property type="match status" value="2"/>
</dbReference>
<reference evidence="6" key="1">
    <citation type="journal article" date="2010" name="Science">
        <title>Plasticity of animal genome architecture unmasked by rapid evolution of a pelagic tunicate.</title>
        <authorList>
            <person name="Denoeud F."/>
            <person name="Henriet S."/>
            <person name="Mungpakdee S."/>
            <person name="Aury J.M."/>
            <person name="Da Silva C."/>
            <person name="Brinkmann H."/>
            <person name="Mikhaleva J."/>
            <person name="Olsen L.C."/>
            <person name="Jubin C."/>
            <person name="Canestro C."/>
            <person name="Bouquet J.M."/>
            <person name="Danks G."/>
            <person name="Poulain J."/>
            <person name="Campsteijn C."/>
            <person name="Adamski M."/>
            <person name="Cross I."/>
            <person name="Yadetie F."/>
            <person name="Muffato M."/>
            <person name="Louis A."/>
            <person name="Butcher S."/>
            <person name="Tsagkogeorga G."/>
            <person name="Konrad A."/>
            <person name="Singh S."/>
            <person name="Jensen M.F."/>
            <person name="Cong E.H."/>
            <person name="Eikeseth-Otteraa H."/>
            <person name="Noel B."/>
            <person name="Anthouard V."/>
            <person name="Porcel B.M."/>
            <person name="Kachouri-Lafond R."/>
            <person name="Nishino A."/>
            <person name="Ugolini M."/>
            <person name="Chourrout P."/>
            <person name="Nishida H."/>
            <person name="Aasland R."/>
            <person name="Huzurbazar S."/>
            <person name="Westhof E."/>
            <person name="Delsuc F."/>
            <person name="Lehrach H."/>
            <person name="Reinhardt R."/>
            <person name="Weissenbach J."/>
            <person name="Roy S.W."/>
            <person name="Artiguenave F."/>
            <person name="Postlethwait J.H."/>
            <person name="Manak J.R."/>
            <person name="Thompson E.M."/>
            <person name="Jaillon O."/>
            <person name="Du Pasquier L."/>
            <person name="Boudinot P."/>
            <person name="Liberles D.A."/>
            <person name="Volff J.N."/>
            <person name="Philippe H."/>
            <person name="Lenhard B."/>
            <person name="Roest Crollius H."/>
            <person name="Wincker P."/>
            <person name="Chourrout D."/>
        </authorList>
    </citation>
    <scope>NUCLEOTIDE SEQUENCE [LARGE SCALE GENOMIC DNA]</scope>
</reference>
<dbReference type="AlphaFoldDB" id="E4Y806"/>
<feature type="domain" description="HotDog ACOT-type" evidence="5">
    <location>
        <begin position="266"/>
        <end position="380"/>
    </location>
</feature>
<comment type="similarity">
    <text evidence="1">Belongs to the acyl coenzyme A hydrolase family.</text>
</comment>
<gene>
    <name evidence="6" type="ORF">GSOID_T00028967001</name>
</gene>
<evidence type="ECO:0000313" key="6">
    <source>
        <dbReference type="EMBL" id="CBY31756.1"/>
    </source>
</evidence>